<evidence type="ECO:0000313" key="2">
    <source>
        <dbReference type="Proteomes" id="UP000674425"/>
    </source>
</evidence>
<accession>A0ABN7NI34</accession>
<organism evidence="1 2">
    <name type="scientific">Paraburkholderia aspalathi</name>
    <dbReference type="NCBI Taxonomy" id="1324617"/>
    <lineage>
        <taxon>Bacteria</taxon>
        <taxon>Pseudomonadati</taxon>
        <taxon>Pseudomonadota</taxon>
        <taxon>Betaproteobacteria</taxon>
        <taxon>Burkholderiales</taxon>
        <taxon>Burkholderiaceae</taxon>
        <taxon>Paraburkholderia</taxon>
    </lineage>
</organism>
<dbReference type="EMBL" id="CAJNAU010000249">
    <property type="protein sequence ID" value="CAE6869866.1"/>
    <property type="molecule type" value="Genomic_DNA"/>
</dbReference>
<evidence type="ECO:0000313" key="1">
    <source>
        <dbReference type="EMBL" id="CAE6869866.1"/>
    </source>
</evidence>
<dbReference type="Proteomes" id="UP000674425">
    <property type="component" value="Unassembled WGS sequence"/>
</dbReference>
<reference evidence="1 2" key="1">
    <citation type="submission" date="2021-02" db="EMBL/GenBank/DDBJ databases">
        <authorList>
            <person name="Vanwijnsberghe S."/>
        </authorList>
    </citation>
    <scope>NUCLEOTIDE SEQUENCE [LARGE SCALE GENOMIC DNA]</scope>
    <source>
        <strain evidence="1 2">R-69658</strain>
    </source>
</reference>
<protein>
    <submittedName>
        <fullName evidence="1">Uncharacterized protein</fullName>
    </submittedName>
</protein>
<gene>
    <name evidence="1" type="ORF">R69658_08086</name>
</gene>
<keyword evidence="2" id="KW-1185">Reference proteome</keyword>
<name>A0ABN7NI34_9BURK</name>
<comment type="caution">
    <text evidence="1">The sequence shown here is derived from an EMBL/GenBank/DDBJ whole genome shotgun (WGS) entry which is preliminary data.</text>
</comment>
<proteinExistence type="predicted"/>
<sequence>MGPEAFVAELQILARADVENVVQAKRIVDADAQIALKLAGRARAGIVDRGDNSPWLHALYADHDIALARYICRLDLHVDVLARDALHLLKALLEVAQVQQFIAACRKRRFPGATNRRTIGRIGESQLPDDAGYKRELQFAMRQVLLGQQYARRDVAAAQDQLRQPLDDQVESLFADTLVGVVGQPFARERKAVLWQRRGTPRADGIGQQRRHIKREVVDAKTRFFAGQHRIGTGGRCRRTHGRRVDRALAFLRLALLLDDLFLLRGTARGVGDVGGCWSRLRRCVGEHQEVSSQHCAGYVEGLFVIGFHEAM</sequence>